<dbReference type="Gene3D" id="1.20.1540.10">
    <property type="entry name" value="Rhomboid-like"/>
    <property type="match status" value="1"/>
</dbReference>
<evidence type="ECO:0000256" key="5">
    <source>
        <dbReference type="ARBA" id="ARBA00022989"/>
    </source>
</evidence>
<comment type="subcellular location">
    <subcellularLocation>
        <location evidence="1">Membrane</location>
        <topology evidence="1">Multi-pass membrane protein</topology>
    </subcellularLocation>
</comment>
<dbReference type="AlphaFoldDB" id="A0A376BUD6"/>
<dbReference type="OrthoDB" id="9778341at2"/>
<dbReference type="EC" id="3.4.21.105" evidence="9"/>
<organism evidence="9 10">
    <name type="scientific">Alysiella crassa</name>
    <dbReference type="NCBI Taxonomy" id="153491"/>
    <lineage>
        <taxon>Bacteria</taxon>
        <taxon>Pseudomonadati</taxon>
        <taxon>Pseudomonadota</taxon>
        <taxon>Betaproteobacteria</taxon>
        <taxon>Neisseriales</taxon>
        <taxon>Neisseriaceae</taxon>
        <taxon>Alysiella</taxon>
    </lineage>
</organism>
<dbReference type="PANTHER" id="PTHR43731:SF14">
    <property type="entry name" value="PRESENILIN-ASSOCIATED RHOMBOID-LIKE PROTEIN, MITOCHONDRIAL"/>
    <property type="match status" value="1"/>
</dbReference>
<accession>A0A376BUD6</accession>
<dbReference type="InterPro" id="IPR050925">
    <property type="entry name" value="Rhomboid_protease_S54"/>
</dbReference>
<evidence type="ECO:0000256" key="2">
    <source>
        <dbReference type="ARBA" id="ARBA00009045"/>
    </source>
</evidence>
<dbReference type="RefSeq" id="WP_034293554.1">
    <property type="nucleotide sequence ID" value="NZ_UFSO01000003.1"/>
</dbReference>
<evidence type="ECO:0000313" key="9">
    <source>
        <dbReference type="EMBL" id="SSY80566.1"/>
    </source>
</evidence>
<dbReference type="InterPro" id="IPR035952">
    <property type="entry name" value="Rhomboid-like_sf"/>
</dbReference>
<dbReference type="EMBL" id="UFSO01000003">
    <property type="protein sequence ID" value="SSY80566.1"/>
    <property type="molecule type" value="Genomic_DNA"/>
</dbReference>
<dbReference type="SUPFAM" id="SSF144091">
    <property type="entry name" value="Rhomboid-like"/>
    <property type="match status" value="1"/>
</dbReference>
<protein>
    <submittedName>
        <fullName evidence="9">Rhomboid protease glpG</fullName>
        <ecNumber evidence="9">3.4.21.105</ecNumber>
    </submittedName>
</protein>
<evidence type="ECO:0000256" key="4">
    <source>
        <dbReference type="ARBA" id="ARBA00022801"/>
    </source>
</evidence>
<keyword evidence="5 7" id="KW-1133">Transmembrane helix</keyword>
<proteinExistence type="inferred from homology"/>
<dbReference type="GO" id="GO:0006508">
    <property type="term" value="P:proteolysis"/>
    <property type="evidence" value="ECO:0007669"/>
    <property type="project" value="UniProtKB-KW"/>
</dbReference>
<keyword evidence="4 9" id="KW-0378">Hydrolase</keyword>
<feature type="transmembrane region" description="Helical" evidence="7">
    <location>
        <begin position="151"/>
        <end position="171"/>
    </location>
</feature>
<dbReference type="PANTHER" id="PTHR43731">
    <property type="entry name" value="RHOMBOID PROTEASE"/>
    <property type="match status" value="1"/>
</dbReference>
<sequence length="203" mass="22913">MKAQHFFYAMIGLNTALFLSQLMGWDMRPFAALYPLNHPELRWWQWFTHIFLHENILHLLLNMYAIYFFGAPVLATMKTRKFALLYLLGGLIGGALYNLVLAIQTPAAYVPHSQILGASGAAFAILAAFAMRFPNAPLGIMFLPFEFKAKYFVMAIVAYEIFATFSGVSLFGSNIAHMAHVGGAIVGCLLTWLWRKRHIHLVK</sequence>
<evidence type="ECO:0000256" key="1">
    <source>
        <dbReference type="ARBA" id="ARBA00004141"/>
    </source>
</evidence>
<feature type="transmembrane region" description="Helical" evidence="7">
    <location>
        <begin position="56"/>
        <end position="75"/>
    </location>
</feature>
<dbReference type="STRING" id="1120980.GCA_000745955_01634"/>
<feature type="transmembrane region" description="Helical" evidence="7">
    <location>
        <begin position="109"/>
        <end position="130"/>
    </location>
</feature>
<dbReference type="GO" id="GO:0004252">
    <property type="term" value="F:serine-type endopeptidase activity"/>
    <property type="evidence" value="ECO:0007669"/>
    <property type="project" value="InterPro"/>
</dbReference>
<feature type="domain" description="Peptidase S54 rhomboid" evidence="8">
    <location>
        <begin position="42"/>
        <end position="196"/>
    </location>
</feature>
<dbReference type="Pfam" id="PF01694">
    <property type="entry name" value="Rhomboid"/>
    <property type="match status" value="1"/>
</dbReference>
<dbReference type="Proteomes" id="UP000254209">
    <property type="component" value="Unassembled WGS sequence"/>
</dbReference>
<evidence type="ECO:0000256" key="7">
    <source>
        <dbReference type="SAM" id="Phobius"/>
    </source>
</evidence>
<feature type="transmembrane region" description="Helical" evidence="7">
    <location>
        <begin position="82"/>
        <end position="103"/>
    </location>
</feature>
<gene>
    <name evidence="9" type="primary">glpG</name>
    <name evidence="9" type="ORF">NCTC10283_02126</name>
</gene>
<keyword evidence="9" id="KW-0645">Protease</keyword>
<keyword evidence="10" id="KW-1185">Reference proteome</keyword>
<reference evidence="9 10" key="1">
    <citation type="submission" date="2018-06" db="EMBL/GenBank/DDBJ databases">
        <authorList>
            <consortium name="Pathogen Informatics"/>
            <person name="Doyle S."/>
        </authorList>
    </citation>
    <scope>NUCLEOTIDE SEQUENCE [LARGE SCALE GENOMIC DNA]</scope>
    <source>
        <strain evidence="9 10">NCTC10283</strain>
    </source>
</reference>
<name>A0A376BUD6_9NEIS</name>
<evidence type="ECO:0000256" key="3">
    <source>
        <dbReference type="ARBA" id="ARBA00022692"/>
    </source>
</evidence>
<keyword evidence="3 7" id="KW-0812">Transmembrane</keyword>
<evidence type="ECO:0000313" key="10">
    <source>
        <dbReference type="Proteomes" id="UP000254209"/>
    </source>
</evidence>
<evidence type="ECO:0000256" key="6">
    <source>
        <dbReference type="ARBA" id="ARBA00023136"/>
    </source>
</evidence>
<evidence type="ECO:0000259" key="8">
    <source>
        <dbReference type="Pfam" id="PF01694"/>
    </source>
</evidence>
<dbReference type="InterPro" id="IPR022764">
    <property type="entry name" value="Peptidase_S54_rhomboid_dom"/>
</dbReference>
<feature type="transmembrane region" description="Helical" evidence="7">
    <location>
        <begin position="7"/>
        <end position="25"/>
    </location>
</feature>
<dbReference type="GO" id="GO:0016020">
    <property type="term" value="C:membrane"/>
    <property type="evidence" value="ECO:0007669"/>
    <property type="project" value="UniProtKB-SubCell"/>
</dbReference>
<comment type="similarity">
    <text evidence="2">Belongs to the peptidase S54 family.</text>
</comment>
<keyword evidence="6 7" id="KW-0472">Membrane</keyword>
<feature type="transmembrane region" description="Helical" evidence="7">
    <location>
        <begin position="177"/>
        <end position="194"/>
    </location>
</feature>